<organism evidence="1 2">
    <name type="scientific">Pseudidiomarina indica</name>
    <dbReference type="NCBI Taxonomy" id="1159017"/>
    <lineage>
        <taxon>Bacteria</taxon>
        <taxon>Pseudomonadati</taxon>
        <taxon>Pseudomonadota</taxon>
        <taxon>Gammaproteobacteria</taxon>
        <taxon>Alteromonadales</taxon>
        <taxon>Idiomarinaceae</taxon>
        <taxon>Pseudidiomarina</taxon>
    </lineage>
</organism>
<gene>
    <name evidence="1" type="ORF">SAMN02927930_01742</name>
</gene>
<sequence>MLSYTLASAQYPILIFCYVIDSKRLKYTTQQQNVQYRRSECAVYG</sequence>
<dbReference type="STRING" id="1159017.SAMN02927930_01742"/>
<keyword evidence="2" id="KW-1185">Reference proteome</keyword>
<evidence type="ECO:0000313" key="1">
    <source>
        <dbReference type="EMBL" id="SDB45019.1"/>
    </source>
</evidence>
<proteinExistence type="predicted"/>
<dbReference type="AlphaFoldDB" id="A0A1G6DIU8"/>
<dbReference type="Proteomes" id="UP000199626">
    <property type="component" value="Unassembled WGS sequence"/>
</dbReference>
<evidence type="ECO:0000313" key="2">
    <source>
        <dbReference type="Proteomes" id="UP000199626"/>
    </source>
</evidence>
<accession>A0A1G6DIU8</accession>
<protein>
    <submittedName>
        <fullName evidence="1">Uncharacterized protein</fullName>
    </submittedName>
</protein>
<name>A0A1G6DIU8_9GAMM</name>
<dbReference type="EMBL" id="FMXN01000010">
    <property type="protein sequence ID" value="SDB45019.1"/>
    <property type="molecule type" value="Genomic_DNA"/>
</dbReference>
<reference evidence="2" key="1">
    <citation type="submission" date="2016-10" db="EMBL/GenBank/DDBJ databases">
        <authorList>
            <person name="Varghese N."/>
            <person name="Submissions S."/>
        </authorList>
    </citation>
    <scope>NUCLEOTIDE SEQUENCE [LARGE SCALE GENOMIC DNA]</scope>
    <source>
        <strain evidence="2">CGMCC 1.10824</strain>
    </source>
</reference>